<dbReference type="Pfam" id="PF00005">
    <property type="entry name" value="ABC_tran"/>
    <property type="match status" value="2"/>
</dbReference>
<feature type="transmembrane region" description="Helical" evidence="10">
    <location>
        <begin position="493"/>
        <end position="511"/>
    </location>
</feature>
<evidence type="ECO:0000256" key="3">
    <source>
        <dbReference type="ARBA" id="ARBA00022692"/>
    </source>
</evidence>
<dbReference type="SUPFAM" id="SSF52540">
    <property type="entry name" value="P-loop containing nucleoside triphosphate hydrolases"/>
    <property type="match status" value="2"/>
</dbReference>
<dbReference type="PROSITE" id="PS50893">
    <property type="entry name" value="ABC_TRANSPORTER_2"/>
    <property type="match status" value="2"/>
</dbReference>
<evidence type="ECO:0000259" key="12">
    <source>
        <dbReference type="PROSITE" id="PS50929"/>
    </source>
</evidence>
<feature type="domain" description="ABC transporter" evidence="11">
    <location>
        <begin position="705"/>
        <end position="946"/>
    </location>
</feature>
<dbReference type="Proteomes" id="UP001221757">
    <property type="component" value="Unassembled WGS sequence"/>
</dbReference>
<dbReference type="PANTHER" id="PTHR24223">
    <property type="entry name" value="ATP-BINDING CASSETTE SUB-FAMILY C"/>
    <property type="match status" value="1"/>
</dbReference>
<keyword evidence="4" id="KW-0677">Repeat</keyword>
<feature type="transmembrane region" description="Helical" evidence="10">
    <location>
        <begin position="224"/>
        <end position="243"/>
    </location>
</feature>
<evidence type="ECO:0000256" key="4">
    <source>
        <dbReference type="ARBA" id="ARBA00022737"/>
    </source>
</evidence>
<dbReference type="GO" id="GO:0005524">
    <property type="term" value="F:ATP binding"/>
    <property type="evidence" value="ECO:0007669"/>
    <property type="project" value="UniProtKB-KW"/>
</dbReference>
<feature type="compositionally biased region" description="Polar residues" evidence="9">
    <location>
        <begin position="396"/>
        <end position="428"/>
    </location>
</feature>
<feature type="compositionally biased region" description="Basic and acidic residues" evidence="9">
    <location>
        <begin position="456"/>
        <end position="467"/>
    </location>
</feature>
<dbReference type="InterPro" id="IPR050173">
    <property type="entry name" value="ABC_transporter_C-like"/>
</dbReference>
<evidence type="ECO:0000256" key="5">
    <source>
        <dbReference type="ARBA" id="ARBA00022741"/>
    </source>
</evidence>
<dbReference type="InterPro" id="IPR003439">
    <property type="entry name" value="ABC_transporter-like_ATP-bd"/>
</dbReference>
<dbReference type="SUPFAM" id="SSF90123">
    <property type="entry name" value="ABC transporter transmembrane region"/>
    <property type="match status" value="2"/>
</dbReference>
<dbReference type="CDD" id="cd18596">
    <property type="entry name" value="ABC_6TM_VMR1_D1_like"/>
    <property type="match status" value="1"/>
</dbReference>
<feature type="transmembrane region" description="Helical" evidence="10">
    <location>
        <begin position="1141"/>
        <end position="1160"/>
    </location>
</feature>
<keyword evidence="2" id="KW-0813">Transport</keyword>
<dbReference type="PANTHER" id="PTHR24223:SF356">
    <property type="entry name" value="ATP-BINDING CASSETTE TRANSPORTER ABC4"/>
    <property type="match status" value="1"/>
</dbReference>
<evidence type="ECO:0000256" key="7">
    <source>
        <dbReference type="ARBA" id="ARBA00022989"/>
    </source>
</evidence>
<feature type="transmembrane region" description="Helical" evidence="10">
    <location>
        <begin position="1043"/>
        <end position="1070"/>
    </location>
</feature>
<comment type="subcellular location">
    <subcellularLocation>
        <location evidence="1">Membrane</location>
        <topology evidence="1">Multi-pass membrane protein</topology>
    </subcellularLocation>
</comment>
<dbReference type="Gene3D" id="1.20.1560.10">
    <property type="entry name" value="ABC transporter type 1, transmembrane domain"/>
    <property type="match status" value="2"/>
</dbReference>
<keyword evidence="13" id="KW-0378">Hydrolase</keyword>
<dbReference type="InterPro" id="IPR003593">
    <property type="entry name" value="AAA+_ATPase"/>
</dbReference>
<feature type="transmembrane region" description="Helical" evidence="10">
    <location>
        <begin position="184"/>
        <end position="204"/>
    </location>
</feature>
<protein>
    <submittedName>
        <fullName evidence="13">P-loop containing nucleoside triphosphate hydrolase protein</fullName>
    </submittedName>
</protein>
<dbReference type="CDD" id="cd03244">
    <property type="entry name" value="ABCC_MRP_domain2"/>
    <property type="match status" value="1"/>
</dbReference>
<evidence type="ECO:0000256" key="9">
    <source>
        <dbReference type="SAM" id="MobiDB-lite"/>
    </source>
</evidence>
<proteinExistence type="predicted"/>
<keyword evidence="8 10" id="KW-0472">Membrane</keyword>
<organism evidence="13 14">
    <name type="scientific">Mycena rosella</name>
    <name type="common">Pink bonnet</name>
    <name type="synonym">Agaricus rosellus</name>
    <dbReference type="NCBI Taxonomy" id="1033263"/>
    <lineage>
        <taxon>Eukaryota</taxon>
        <taxon>Fungi</taxon>
        <taxon>Dikarya</taxon>
        <taxon>Basidiomycota</taxon>
        <taxon>Agaricomycotina</taxon>
        <taxon>Agaricomycetes</taxon>
        <taxon>Agaricomycetidae</taxon>
        <taxon>Agaricales</taxon>
        <taxon>Marasmiineae</taxon>
        <taxon>Mycenaceae</taxon>
        <taxon>Mycena</taxon>
    </lineage>
</organism>
<dbReference type="FunFam" id="3.40.50.300:FF:000838">
    <property type="entry name" value="ABC multidrug transporter (Eurofung)"/>
    <property type="match status" value="1"/>
</dbReference>
<feature type="transmembrane region" description="Helical" evidence="10">
    <location>
        <begin position="25"/>
        <end position="46"/>
    </location>
</feature>
<keyword evidence="14" id="KW-1185">Reference proteome</keyword>
<dbReference type="InterPro" id="IPR017871">
    <property type="entry name" value="ABC_transporter-like_CS"/>
</dbReference>
<feature type="compositionally biased region" description="Polar residues" evidence="9">
    <location>
        <begin position="442"/>
        <end position="452"/>
    </location>
</feature>
<feature type="transmembrane region" description="Helical" evidence="10">
    <location>
        <begin position="517"/>
        <end position="540"/>
    </location>
</feature>
<gene>
    <name evidence="13" type="ORF">B0H17DRAFT_1165381</name>
</gene>
<feature type="domain" description="ABC transmembrane type-1" evidence="12">
    <location>
        <begin position="1011"/>
        <end position="1284"/>
    </location>
</feature>
<dbReference type="GO" id="GO:0016020">
    <property type="term" value="C:membrane"/>
    <property type="evidence" value="ECO:0007669"/>
    <property type="project" value="UniProtKB-SubCell"/>
</dbReference>
<evidence type="ECO:0000313" key="14">
    <source>
        <dbReference type="Proteomes" id="UP001221757"/>
    </source>
</evidence>
<keyword evidence="7 10" id="KW-1133">Transmembrane helix</keyword>
<dbReference type="CDD" id="cd18604">
    <property type="entry name" value="ABC_6TM_VMR1_D2_like"/>
    <property type="match status" value="1"/>
</dbReference>
<feature type="transmembrane region" description="Helical" evidence="10">
    <location>
        <begin position="297"/>
        <end position="318"/>
    </location>
</feature>
<keyword evidence="5" id="KW-0547">Nucleotide-binding</keyword>
<evidence type="ECO:0000256" key="6">
    <source>
        <dbReference type="ARBA" id="ARBA00022840"/>
    </source>
</evidence>
<dbReference type="Pfam" id="PF00664">
    <property type="entry name" value="ABC_membrane"/>
    <property type="match status" value="2"/>
</dbReference>
<keyword evidence="6" id="KW-0067">ATP-binding</keyword>
<dbReference type="InterPro" id="IPR011527">
    <property type="entry name" value="ABC1_TM_dom"/>
</dbReference>
<feature type="transmembrane region" description="Helical" evidence="10">
    <location>
        <begin position="1261"/>
        <end position="1280"/>
    </location>
</feature>
<keyword evidence="3 10" id="KW-0812">Transmembrane</keyword>
<accession>A0AAD7H289</accession>
<feature type="transmembrane region" description="Helical" evidence="10">
    <location>
        <begin position="1181"/>
        <end position="1199"/>
    </location>
</feature>
<dbReference type="InterPro" id="IPR027417">
    <property type="entry name" value="P-loop_NTPase"/>
</dbReference>
<name>A0AAD7H289_MYCRO</name>
<feature type="transmembrane region" description="Helical" evidence="10">
    <location>
        <begin position="83"/>
        <end position="102"/>
    </location>
</feature>
<feature type="domain" description="ABC transporter" evidence="11">
    <location>
        <begin position="1321"/>
        <end position="1558"/>
    </location>
</feature>
<dbReference type="GO" id="GO:0140359">
    <property type="term" value="F:ABC-type transporter activity"/>
    <property type="evidence" value="ECO:0007669"/>
    <property type="project" value="InterPro"/>
</dbReference>
<feature type="transmembrane region" description="Helical" evidence="10">
    <location>
        <begin position="1229"/>
        <end position="1249"/>
    </location>
</feature>
<dbReference type="PROSITE" id="PS00211">
    <property type="entry name" value="ABC_TRANSPORTER_1"/>
    <property type="match status" value="1"/>
</dbReference>
<dbReference type="PROSITE" id="PS50929">
    <property type="entry name" value="ABC_TM1F"/>
    <property type="match status" value="2"/>
</dbReference>
<dbReference type="Gene3D" id="3.40.50.300">
    <property type="entry name" value="P-loop containing nucleotide triphosphate hydrolases"/>
    <property type="match status" value="2"/>
</dbReference>
<evidence type="ECO:0000256" key="10">
    <source>
        <dbReference type="SAM" id="Phobius"/>
    </source>
</evidence>
<reference evidence="13" key="1">
    <citation type="submission" date="2023-03" db="EMBL/GenBank/DDBJ databases">
        <title>Massive genome expansion in bonnet fungi (Mycena s.s.) driven by repeated elements and novel gene families across ecological guilds.</title>
        <authorList>
            <consortium name="Lawrence Berkeley National Laboratory"/>
            <person name="Harder C.B."/>
            <person name="Miyauchi S."/>
            <person name="Viragh M."/>
            <person name="Kuo A."/>
            <person name="Thoen E."/>
            <person name="Andreopoulos B."/>
            <person name="Lu D."/>
            <person name="Skrede I."/>
            <person name="Drula E."/>
            <person name="Henrissat B."/>
            <person name="Morin E."/>
            <person name="Kohler A."/>
            <person name="Barry K."/>
            <person name="LaButti K."/>
            <person name="Morin E."/>
            <person name="Salamov A."/>
            <person name="Lipzen A."/>
            <person name="Mereny Z."/>
            <person name="Hegedus B."/>
            <person name="Baldrian P."/>
            <person name="Stursova M."/>
            <person name="Weitz H."/>
            <person name="Taylor A."/>
            <person name="Grigoriev I.V."/>
            <person name="Nagy L.G."/>
            <person name="Martin F."/>
            <person name="Kauserud H."/>
        </authorList>
    </citation>
    <scope>NUCLEOTIDE SEQUENCE</scope>
    <source>
        <strain evidence="13">CBHHK067</strain>
    </source>
</reference>
<evidence type="ECO:0000256" key="2">
    <source>
        <dbReference type="ARBA" id="ARBA00022448"/>
    </source>
</evidence>
<evidence type="ECO:0000256" key="1">
    <source>
        <dbReference type="ARBA" id="ARBA00004141"/>
    </source>
</evidence>
<dbReference type="SMART" id="SM00382">
    <property type="entry name" value="AAA"/>
    <property type="match status" value="2"/>
</dbReference>
<evidence type="ECO:0000256" key="8">
    <source>
        <dbReference type="ARBA" id="ARBA00023136"/>
    </source>
</evidence>
<comment type="caution">
    <text evidence="13">The sequence shown here is derived from an EMBL/GenBank/DDBJ whole genome shotgun (WGS) entry which is preliminary data.</text>
</comment>
<feature type="domain" description="ABC transmembrane type-1" evidence="12">
    <location>
        <begin position="298"/>
        <end position="669"/>
    </location>
</feature>
<feature type="transmembrane region" description="Helical" evidence="10">
    <location>
        <begin position="604"/>
        <end position="624"/>
    </location>
</feature>
<dbReference type="FunFam" id="1.20.1560.10:FF:000013">
    <property type="entry name" value="ABC transporter C family member 2"/>
    <property type="match status" value="1"/>
</dbReference>
<evidence type="ECO:0000313" key="13">
    <source>
        <dbReference type="EMBL" id="KAJ7710544.1"/>
    </source>
</evidence>
<dbReference type="EMBL" id="JARKIE010000001">
    <property type="protein sequence ID" value="KAJ7710544.1"/>
    <property type="molecule type" value="Genomic_DNA"/>
</dbReference>
<sequence length="1573" mass="173674">MDLMPFHQVVMTSVRLPDLVSKPGLLLVPAYCIGISAVILLLHYVLSLGAVNCLLERARIISQGPPPTPPPGIGKGVILCYRLARLLTCLALLGLSIVSIASEREDDAETRREGLIRGVLVGIPYLYASILSFLSVSPKNARHRIIRHVNCVLFAAFCVYAYRDIFPLATFTRLPEDVAEGPKLWAKIALLFISGVFIPIFTPGQYIPVDPLNPMEVPNPEQTASWFSFTFFFFLDHIIFLGYRESQLKEEELYPLCDTDTATYLKSRSFQYLDRFSGSISRHHIFFGLMRVFYQEFIVLAVLMVFRVLATFSSPIAMNRLLQYIENQGEGGDTVRPWVWILLIFLGPVLGSIGHQYYIFINTRTLVRTEAIITQLVFAHSLRIRMKAETAAAEGSSANTPAIETSPGPSSLAGSDTASTSETATPGNDESSSRSEDDSATVHASTASTKSGTGKEPAKPAKEADAKSEGSLVGKINNLVTTDLGNIVDSRDFLYLVIFVPLQLAIGIWFLHSLLGWAVWVGLGSIVLLTPVPGFMAKFVQSVQKERLKRTDDRVQSVSEAVNVLRMVKLFGWEGKMQDRIADKRDAELKWIRKRRILDMASNLINFIIPVITMTVTYGTYIIIGSFGAKTLIMKQPLNASKVFSTMTVFDLLRRLTFWISQLATGKVSLDRVNDFLKTSELLDAFDEKSAPVLFPTDPVVDERIGFRNATFSWSKETDGSSTRSRPDLKLKIDGEVIFERGRINLVVGPTGSGKTSLLMALLGEMHWLPSSPDSWYNLPRAGGVAYASQESWVLNETIRDNIIFDTPFDEERYKKVLYQCALEPDLGLFQAGDKTEVGEKGLTLSGGQKARLTLARAVYSYANILLLDDVLAALDVHTAQWIVEKCFGGDLIENRTVILVTHNVALARPIAHFVVTFGSDGRVASQGTMSEILKRGSKLAAQVRQDQQVLDKTRQEIDPAVPVAKPADGKLIVAEEMEVGHVSAAAVKMYLSSLGGQYPFFFFTFFAGGLLFQQSLVAFRTWMLGYWARQYDELPAEEVNVVFYLSIFVAIVLASSVSMATVFIFYVFGQLRASKVIHKHLIESILSAPMRWLDVTPTSRIIARVTNDVRAVDDVLANMSWGLVGMFITMLVRFGAIIGFAPIFFFPGVIVGILGAWVGQIYISAQLPVKRLMSNTRAPVLAHFGAAITGLVSIRAFAAESKFSNESLARINRYTRAARNFYNLNRWISIRIDLLGSTFTASLALYLVYIKQTNAGEAGFLINMAVTFTSLLLWFVRVLNEFEVQGTGLERIQGYIHIEHEKAPTETGKPPAYWPASGDLRVEHLSARYSADGPEVLHDISFHIKSGERVGIVGRTGSGKSSLTLSLLRCIPTEGSVMYDGVQTSDLNLDALRSSITIIPQVPELLSGSLRTNLDPFGQYDDAELNYALRAAGLFALQSETAEGRITLDSAISTGGSNLSVGQRQIFALARAIVRKSKILILDEATSAIDYKTDSIIQTSLREELGSDVSLITVAHRLQTIMDADKIMVLDAGRIAEFDSPRELLTIKHGKLRALVDESGDRDALYAMAGAN</sequence>
<feature type="transmembrane region" description="Helical" evidence="10">
    <location>
        <begin position="999"/>
        <end position="1023"/>
    </location>
</feature>
<dbReference type="GO" id="GO:0016887">
    <property type="term" value="F:ATP hydrolysis activity"/>
    <property type="evidence" value="ECO:0007669"/>
    <property type="project" value="InterPro"/>
</dbReference>
<evidence type="ECO:0000259" key="11">
    <source>
        <dbReference type="PROSITE" id="PS50893"/>
    </source>
</evidence>
<dbReference type="InterPro" id="IPR036640">
    <property type="entry name" value="ABC1_TM_sf"/>
</dbReference>
<dbReference type="CDD" id="cd03250">
    <property type="entry name" value="ABCC_MRP_domain1"/>
    <property type="match status" value="1"/>
</dbReference>
<feature type="transmembrane region" description="Helical" evidence="10">
    <location>
        <begin position="114"/>
        <end position="133"/>
    </location>
</feature>
<feature type="region of interest" description="Disordered" evidence="9">
    <location>
        <begin position="393"/>
        <end position="467"/>
    </location>
</feature>
<feature type="transmembrane region" description="Helical" evidence="10">
    <location>
        <begin position="338"/>
        <end position="360"/>
    </location>
</feature>